<gene>
    <name evidence="4" type="ORF">L201_000042</name>
</gene>
<evidence type="ECO:0000256" key="2">
    <source>
        <dbReference type="SAM" id="MobiDB-lite"/>
    </source>
</evidence>
<keyword evidence="1" id="KW-0479">Metal-binding</keyword>
<dbReference type="RefSeq" id="XP_066071947.1">
    <property type="nucleotide sequence ID" value="XM_066215850.1"/>
</dbReference>
<feature type="region of interest" description="Disordered" evidence="2">
    <location>
        <begin position="121"/>
        <end position="167"/>
    </location>
</feature>
<feature type="compositionally biased region" description="Polar residues" evidence="2">
    <location>
        <begin position="1"/>
        <end position="13"/>
    </location>
</feature>
<dbReference type="EMBL" id="CP144098">
    <property type="protein sequence ID" value="WWC85184.1"/>
    <property type="molecule type" value="Genomic_DNA"/>
</dbReference>
<accession>A0AAX4JI87</accession>
<name>A0AAX4JI87_9TREE</name>
<feature type="compositionally biased region" description="Low complexity" evidence="2">
    <location>
        <begin position="634"/>
        <end position="649"/>
    </location>
</feature>
<dbReference type="PROSITE" id="PS50114">
    <property type="entry name" value="GATA_ZN_FINGER_2"/>
    <property type="match status" value="1"/>
</dbReference>
<dbReference type="AlphaFoldDB" id="A0AAX4JI87"/>
<keyword evidence="5" id="KW-1185">Reference proteome</keyword>
<dbReference type="InterPro" id="IPR000679">
    <property type="entry name" value="Znf_GATA"/>
</dbReference>
<feature type="region of interest" description="Disordered" evidence="2">
    <location>
        <begin position="630"/>
        <end position="659"/>
    </location>
</feature>
<feature type="compositionally biased region" description="Basic residues" evidence="2">
    <location>
        <begin position="448"/>
        <end position="465"/>
    </location>
</feature>
<feature type="compositionally biased region" description="Polar residues" evidence="2">
    <location>
        <begin position="28"/>
        <end position="70"/>
    </location>
</feature>
<feature type="compositionally biased region" description="Low complexity" evidence="2">
    <location>
        <begin position="408"/>
        <end position="423"/>
    </location>
</feature>
<evidence type="ECO:0000256" key="1">
    <source>
        <dbReference type="PROSITE-ProRule" id="PRU00094"/>
    </source>
</evidence>
<dbReference type="SUPFAM" id="SSF57716">
    <property type="entry name" value="Glucocorticoid receptor-like (DNA-binding domain)"/>
    <property type="match status" value="1"/>
</dbReference>
<dbReference type="Gene3D" id="3.30.50.10">
    <property type="entry name" value="Erythroid Transcription Factor GATA-1, subunit A"/>
    <property type="match status" value="1"/>
</dbReference>
<evidence type="ECO:0000313" key="4">
    <source>
        <dbReference type="EMBL" id="WWC85184.1"/>
    </source>
</evidence>
<organism evidence="4 5">
    <name type="scientific">Kwoniella dendrophila CBS 6074</name>
    <dbReference type="NCBI Taxonomy" id="1295534"/>
    <lineage>
        <taxon>Eukaryota</taxon>
        <taxon>Fungi</taxon>
        <taxon>Dikarya</taxon>
        <taxon>Basidiomycota</taxon>
        <taxon>Agaricomycotina</taxon>
        <taxon>Tremellomycetes</taxon>
        <taxon>Tremellales</taxon>
        <taxon>Cryptococcaceae</taxon>
        <taxon>Kwoniella</taxon>
    </lineage>
</organism>
<feature type="compositionally biased region" description="Polar residues" evidence="2">
    <location>
        <begin position="121"/>
        <end position="134"/>
    </location>
</feature>
<dbReference type="SMART" id="SM00401">
    <property type="entry name" value="ZnF_GATA"/>
    <property type="match status" value="1"/>
</dbReference>
<sequence length="674" mass="75295">MWPAYSTTYPPQYTWSSQQGESSTSTSHQQNHHYNPTFSNHSQNQASMHYQYGYNNHGQGHPSQNETTPTGRPGDPQAEYFENPTNLNQGGNVNGNGNGNGNTTANLEQPLPSLYRQQPSWMTTSNLHPNTNHNSQAQPPSQPQIPPHMNHSSNNNSITNNNNNNDTSISRILLQAPWHLNNSLPGPFDLPPPAENGLPMNDINYNNNNNSNNYGGNIDIGGNDRSLGEGKNRYKFDEGDDWKSEALEREVARRVWEGLGLGLSGSNCTEVDVEKEKDQLRGYVSEMISLLQPFIPNQNRIIPSPPPPYLLTRFTKLSNLIHTILLSLSPHVHLKLSPEFQQIFSSSFSNFKTNINGKPMEIMSEKKKKNFEDMTPAEKEMEIIRKRRDALIAKAQAQAQAAAAAAAAASTGDSSESNNGNNEVVEKSTPTKSGSTLLQAKEDNKSNSNKKSKHNHTHNHQHQHQHPYLQSHSQSQSPFQQNQPLPILPPPRSQSQNSQHRDHLHHHHRHHQHHHHDNNHHQHSPFSQHNQPLDSLNALTEASNLVSHQNQSPYQQSQLFSTTTNINNNDNTSHNNQSIGINLDANTPLIITRCHGCGSEVTNAWMRGPDGPDSLCDLCGQHYAKLLAKKDSGNTPTSNSNNNSNSNTPIEALSSINSNDHSNNVWQTFEYREF</sequence>
<dbReference type="GO" id="GO:0006355">
    <property type="term" value="P:regulation of DNA-templated transcription"/>
    <property type="evidence" value="ECO:0007669"/>
    <property type="project" value="InterPro"/>
</dbReference>
<feature type="compositionally biased region" description="Low complexity" evidence="2">
    <location>
        <begin position="150"/>
        <end position="167"/>
    </location>
</feature>
<keyword evidence="1" id="KW-0862">Zinc</keyword>
<proteinExistence type="predicted"/>
<dbReference type="GO" id="GO:0043565">
    <property type="term" value="F:sequence-specific DNA binding"/>
    <property type="evidence" value="ECO:0007669"/>
    <property type="project" value="InterPro"/>
</dbReference>
<feature type="compositionally biased region" description="Basic residues" evidence="2">
    <location>
        <begin position="502"/>
        <end position="523"/>
    </location>
</feature>
<protein>
    <recommendedName>
        <fullName evidence="3">GATA-type domain-containing protein</fullName>
    </recommendedName>
</protein>
<evidence type="ECO:0000259" key="3">
    <source>
        <dbReference type="PROSITE" id="PS50114"/>
    </source>
</evidence>
<keyword evidence="1" id="KW-0863">Zinc-finger</keyword>
<feature type="region of interest" description="Disordered" evidence="2">
    <location>
        <begin position="1"/>
        <end position="108"/>
    </location>
</feature>
<dbReference type="GO" id="GO:0008270">
    <property type="term" value="F:zinc ion binding"/>
    <property type="evidence" value="ECO:0007669"/>
    <property type="project" value="UniProtKB-KW"/>
</dbReference>
<evidence type="ECO:0000313" key="5">
    <source>
        <dbReference type="Proteomes" id="UP001355207"/>
    </source>
</evidence>
<dbReference type="Proteomes" id="UP001355207">
    <property type="component" value="Chromosome 1"/>
</dbReference>
<feature type="domain" description="GATA-type" evidence="3">
    <location>
        <begin position="593"/>
        <end position="623"/>
    </location>
</feature>
<feature type="compositionally biased region" description="Low complexity" evidence="2">
    <location>
        <begin position="14"/>
        <end position="27"/>
    </location>
</feature>
<reference evidence="4 5" key="1">
    <citation type="submission" date="2024-01" db="EMBL/GenBank/DDBJ databases">
        <title>Comparative genomics of Cryptococcus and Kwoniella reveals pathogenesis evolution and contrasting modes of karyotype evolution via chromosome fusion or intercentromeric recombination.</title>
        <authorList>
            <person name="Coelho M.A."/>
            <person name="David-Palma M."/>
            <person name="Shea T."/>
            <person name="Bowers K."/>
            <person name="McGinley-Smith S."/>
            <person name="Mohammad A.W."/>
            <person name="Gnirke A."/>
            <person name="Yurkov A.M."/>
            <person name="Nowrousian M."/>
            <person name="Sun S."/>
            <person name="Cuomo C.A."/>
            <person name="Heitman J."/>
        </authorList>
    </citation>
    <scope>NUCLEOTIDE SEQUENCE [LARGE SCALE GENOMIC DNA]</scope>
    <source>
        <strain evidence="4 5">CBS 6074</strain>
    </source>
</reference>
<feature type="region of interest" description="Disordered" evidence="2">
    <location>
        <begin position="408"/>
        <end position="532"/>
    </location>
</feature>
<dbReference type="GeneID" id="91090714"/>
<feature type="compositionally biased region" description="Low complexity" evidence="2">
    <location>
        <begin position="466"/>
        <end position="485"/>
    </location>
</feature>
<feature type="region of interest" description="Disordered" evidence="2">
    <location>
        <begin position="185"/>
        <end position="204"/>
    </location>
</feature>
<dbReference type="InterPro" id="IPR013088">
    <property type="entry name" value="Znf_NHR/GATA"/>
</dbReference>